<feature type="domain" description="NAD(P)-binding" evidence="1">
    <location>
        <begin position="31"/>
        <end position="290"/>
    </location>
</feature>
<dbReference type="Gene3D" id="3.90.25.10">
    <property type="entry name" value="UDP-galactose 4-epimerase, domain 1"/>
    <property type="match status" value="1"/>
</dbReference>
<gene>
    <name evidence="2" type="ORF">EHQ58_07390</name>
</gene>
<dbReference type="Gene3D" id="3.40.50.720">
    <property type="entry name" value="NAD(P)-binding Rossmann-like Domain"/>
    <property type="match status" value="1"/>
</dbReference>
<keyword evidence="3" id="KW-1185">Reference proteome</keyword>
<evidence type="ECO:0000313" key="3">
    <source>
        <dbReference type="Proteomes" id="UP000297693"/>
    </source>
</evidence>
<dbReference type="SUPFAM" id="SSF51735">
    <property type="entry name" value="NAD(P)-binding Rossmann-fold domains"/>
    <property type="match status" value="1"/>
</dbReference>
<sequence>MQKFRALVTGGTGFVGKYLVSLLNEKGNFEIVLLKSDIREKEAISSEIKSVKPDFLFHLAAQPFVPKAMEDPWDTEETNVKGTLNILESIHRLAQPVKMVYVSTADVYGRQDFSTLPYNENLIPNPLNPYSGSKLAAESYCRQYAAYNDKLSIVIARPFNHIGVGQRPEFVIPNFCNQIIQAELTGSDFISVGDLNPTRDFSNVKDIVNGYLILAEYGKAGEIYNLCSGKEVSIRYLVETLIHLSGKNIKCKVDPARIRSAETSRVFGDNLKMISLGWKPQISIEETLKEIYFSIKKNYL</sequence>
<comment type="caution">
    <text evidence="2">The sequence shown here is derived from an EMBL/GenBank/DDBJ whole genome shotgun (WGS) entry which is preliminary data.</text>
</comment>
<organism evidence="2 3">
    <name type="scientific">Leptospira ognonensis</name>
    <dbReference type="NCBI Taxonomy" id="2484945"/>
    <lineage>
        <taxon>Bacteria</taxon>
        <taxon>Pseudomonadati</taxon>
        <taxon>Spirochaetota</taxon>
        <taxon>Spirochaetia</taxon>
        <taxon>Leptospirales</taxon>
        <taxon>Leptospiraceae</taxon>
        <taxon>Leptospira</taxon>
    </lineage>
</organism>
<proteinExistence type="predicted"/>
<dbReference type="RefSeq" id="WP_135623235.1">
    <property type="nucleotide sequence ID" value="NZ_RQGD01000022.1"/>
</dbReference>
<protein>
    <submittedName>
        <fullName evidence="2">NAD-dependent epimerase/dehydratase family protein</fullName>
    </submittedName>
</protein>
<dbReference type="InterPro" id="IPR016040">
    <property type="entry name" value="NAD(P)-bd_dom"/>
</dbReference>
<dbReference type="AlphaFoldDB" id="A0A4R9K4Y9"/>
<dbReference type="Pfam" id="PF16363">
    <property type="entry name" value="GDP_Man_Dehyd"/>
    <property type="match status" value="1"/>
</dbReference>
<reference evidence="2" key="1">
    <citation type="journal article" date="2019" name="PLoS Negl. Trop. Dis.">
        <title>Revisiting the worldwide diversity of Leptospira species in the environment.</title>
        <authorList>
            <person name="Vincent A.T."/>
            <person name="Schiettekatte O."/>
            <person name="Bourhy P."/>
            <person name="Veyrier F.J."/>
            <person name="Picardeau M."/>
        </authorList>
    </citation>
    <scope>NUCLEOTIDE SEQUENCE [LARGE SCALE GENOMIC DNA]</scope>
    <source>
        <strain evidence="2">201702476</strain>
    </source>
</reference>
<name>A0A4R9K4Y9_9LEPT</name>
<dbReference type="Proteomes" id="UP000297693">
    <property type="component" value="Unassembled WGS sequence"/>
</dbReference>
<dbReference type="PANTHER" id="PTHR43000">
    <property type="entry name" value="DTDP-D-GLUCOSE 4,6-DEHYDRATASE-RELATED"/>
    <property type="match status" value="1"/>
</dbReference>
<accession>A0A4R9K4Y9</accession>
<dbReference type="InterPro" id="IPR036291">
    <property type="entry name" value="NAD(P)-bd_dom_sf"/>
</dbReference>
<evidence type="ECO:0000259" key="1">
    <source>
        <dbReference type="Pfam" id="PF16363"/>
    </source>
</evidence>
<dbReference type="EMBL" id="RQGD01000022">
    <property type="protein sequence ID" value="TGL60310.1"/>
    <property type="molecule type" value="Genomic_DNA"/>
</dbReference>
<dbReference type="OrthoDB" id="9789543at2"/>
<evidence type="ECO:0000313" key="2">
    <source>
        <dbReference type="EMBL" id="TGL60310.1"/>
    </source>
</evidence>